<proteinExistence type="inferred from homology"/>
<evidence type="ECO:0000313" key="4">
    <source>
        <dbReference type="EMBL" id="GAG88628.1"/>
    </source>
</evidence>
<evidence type="ECO:0000256" key="2">
    <source>
        <dbReference type="ARBA" id="ARBA00022801"/>
    </source>
</evidence>
<evidence type="ECO:0000259" key="3">
    <source>
        <dbReference type="Pfam" id="PF00135"/>
    </source>
</evidence>
<reference evidence="4" key="1">
    <citation type="journal article" date="2014" name="Front. Microbiol.">
        <title>High frequency of phylogenetically diverse reductive dehalogenase-homologous genes in deep subseafloor sedimentary metagenomes.</title>
        <authorList>
            <person name="Kawai M."/>
            <person name="Futagami T."/>
            <person name="Toyoda A."/>
            <person name="Takaki Y."/>
            <person name="Nishi S."/>
            <person name="Hori S."/>
            <person name="Arai W."/>
            <person name="Tsubouchi T."/>
            <person name="Morono Y."/>
            <person name="Uchiyama I."/>
            <person name="Ito T."/>
            <person name="Fujiyama A."/>
            <person name="Inagaki F."/>
            <person name="Takami H."/>
        </authorList>
    </citation>
    <scope>NUCLEOTIDE SEQUENCE</scope>
    <source>
        <strain evidence="4">Expedition CK06-06</strain>
    </source>
</reference>
<name>X1BWR3_9ZZZZ</name>
<feature type="domain" description="Carboxylesterase type B" evidence="3">
    <location>
        <begin position="6"/>
        <end position="288"/>
    </location>
</feature>
<comment type="similarity">
    <text evidence="1">Belongs to the type-B carboxylesterase/lipase family.</text>
</comment>
<dbReference type="PANTHER" id="PTHR11559">
    <property type="entry name" value="CARBOXYLESTERASE"/>
    <property type="match status" value="1"/>
</dbReference>
<dbReference type="InterPro" id="IPR050309">
    <property type="entry name" value="Type-B_Carboxylest/Lipase"/>
</dbReference>
<dbReference type="GO" id="GO:0016787">
    <property type="term" value="F:hydrolase activity"/>
    <property type="evidence" value="ECO:0007669"/>
    <property type="project" value="UniProtKB-KW"/>
</dbReference>
<dbReference type="Gene3D" id="3.40.50.1820">
    <property type="entry name" value="alpha/beta hydrolase"/>
    <property type="match status" value="1"/>
</dbReference>
<evidence type="ECO:0000256" key="1">
    <source>
        <dbReference type="ARBA" id="ARBA00005964"/>
    </source>
</evidence>
<dbReference type="InterPro" id="IPR002018">
    <property type="entry name" value="CarbesteraseB"/>
</dbReference>
<feature type="non-terminal residue" evidence="4">
    <location>
        <position position="1"/>
    </location>
</feature>
<dbReference type="EMBL" id="BART01011750">
    <property type="protein sequence ID" value="GAG88628.1"/>
    <property type="molecule type" value="Genomic_DNA"/>
</dbReference>
<dbReference type="SUPFAM" id="SSF53474">
    <property type="entry name" value="alpha/beta-Hydrolases"/>
    <property type="match status" value="1"/>
</dbReference>
<dbReference type="PROSITE" id="PS00122">
    <property type="entry name" value="CARBOXYLESTERASE_B_1"/>
    <property type="match status" value="1"/>
</dbReference>
<feature type="non-terminal residue" evidence="4">
    <location>
        <position position="290"/>
    </location>
</feature>
<dbReference type="Pfam" id="PF00135">
    <property type="entry name" value="COesterase"/>
    <property type="match status" value="1"/>
</dbReference>
<keyword evidence="2" id="KW-0378">Hydrolase</keyword>
<dbReference type="AlphaFoldDB" id="X1BWR3"/>
<accession>X1BWR3</accession>
<gene>
    <name evidence="4" type="ORF">S01H4_24860</name>
</gene>
<protein>
    <recommendedName>
        <fullName evidence="3">Carboxylesterase type B domain-containing protein</fullName>
    </recommendedName>
</protein>
<comment type="caution">
    <text evidence="4">The sequence shown here is derived from an EMBL/GenBank/DDBJ whole genome shotgun (WGS) entry which is preliminary data.</text>
</comment>
<dbReference type="InterPro" id="IPR019826">
    <property type="entry name" value="Carboxylesterase_B_AS"/>
</dbReference>
<organism evidence="4">
    <name type="scientific">marine sediment metagenome</name>
    <dbReference type="NCBI Taxonomy" id="412755"/>
    <lineage>
        <taxon>unclassified sequences</taxon>
        <taxon>metagenomes</taxon>
        <taxon>ecological metagenomes</taxon>
    </lineage>
</organism>
<dbReference type="InterPro" id="IPR029058">
    <property type="entry name" value="AB_hydrolase_fold"/>
</dbReference>
<sequence length="290" mass="32877">RTNVINLAKRGNVVLVTINYRLGALANLVLSNAPGNIDMLDQITALKWIGNNIEFFGGDPNNITIFGESAGGQSVCILMAMPKAKGLFHRVIAQSGRAMPQGYKFSDRKTVTEWLLEELNLKSDDLEAFRKLPTKKILKASAKIQQNARSKGMYLAFGPYIDSNNLPEHPFKAIIKGFAKDIELIIGTNLEEWKFFNLFIPNFKEMDLDKLPRAIRSALKRIGEDENKTDFVIENYKKSREENRLSAKPQDIIDAFITDSIFHIPAIKFAEAQSSYQKNTYMYLFSWQST</sequence>